<evidence type="ECO:0000313" key="2">
    <source>
        <dbReference type="Proteomes" id="UP000325081"/>
    </source>
</evidence>
<keyword evidence="2" id="KW-1185">Reference proteome</keyword>
<protein>
    <submittedName>
        <fullName evidence="1">Protein translocase subunit SecF</fullName>
    </submittedName>
</protein>
<organism evidence="1 2">
    <name type="scientific">Striga asiatica</name>
    <name type="common">Asiatic witchweed</name>
    <name type="synonym">Buchnera asiatica</name>
    <dbReference type="NCBI Taxonomy" id="4170"/>
    <lineage>
        <taxon>Eukaryota</taxon>
        <taxon>Viridiplantae</taxon>
        <taxon>Streptophyta</taxon>
        <taxon>Embryophyta</taxon>
        <taxon>Tracheophyta</taxon>
        <taxon>Spermatophyta</taxon>
        <taxon>Magnoliopsida</taxon>
        <taxon>eudicotyledons</taxon>
        <taxon>Gunneridae</taxon>
        <taxon>Pentapetalae</taxon>
        <taxon>asterids</taxon>
        <taxon>lamiids</taxon>
        <taxon>Lamiales</taxon>
        <taxon>Orobanchaceae</taxon>
        <taxon>Buchnereae</taxon>
        <taxon>Striga</taxon>
    </lineage>
</organism>
<name>A0A5A7Q0R9_STRAF</name>
<gene>
    <name evidence="1" type="ORF">STAS_14994</name>
</gene>
<evidence type="ECO:0000313" key="1">
    <source>
        <dbReference type="EMBL" id="GER38471.1"/>
    </source>
</evidence>
<reference evidence="2" key="1">
    <citation type="journal article" date="2019" name="Curr. Biol.">
        <title>Genome Sequence of Striga asiatica Provides Insight into the Evolution of Plant Parasitism.</title>
        <authorList>
            <person name="Yoshida S."/>
            <person name="Kim S."/>
            <person name="Wafula E.K."/>
            <person name="Tanskanen J."/>
            <person name="Kim Y.M."/>
            <person name="Honaas L."/>
            <person name="Yang Z."/>
            <person name="Spallek T."/>
            <person name="Conn C.E."/>
            <person name="Ichihashi Y."/>
            <person name="Cheong K."/>
            <person name="Cui S."/>
            <person name="Der J.P."/>
            <person name="Gundlach H."/>
            <person name="Jiao Y."/>
            <person name="Hori C."/>
            <person name="Ishida J.K."/>
            <person name="Kasahara H."/>
            <person name="Kiba T."/>
            <person name="Kim M.S."/>
            <person name="Koo N."/>
            <person name="Laohavisit A."/>
            <person name="Lee Y.H."/>
            <person name="Lumba S."/>
            <person name="McCourt P."/>
            <person name="Mortimer J.C."/>
            <person name="Mutuku J.M."/>
            <person name="Nomura T."/>
            <person name="Sasaki-Sekimoto Y."/>
            <person name="Seto Y."/>
            <person name="Wang Y."/>
            <person name="Wakatake T."/>
            <person name="Sakakibara H."/>
            <person name="Demura T."/>
            <person name="Yamaguchi S."/>
            <person name="Yoneyama K."/>
            <person name="Manabe R.I."/>
            <person name="Nelson D.C."/>
            <person name="Schulman A.H."/>
            <person name="Timko M.P."/>
            <person name="dePamphilis C.W."/>
            <person name="Choi D."/>
            <person name="Shirasu K."/>
        </authorList>
    </citation>
    <scope>NUCLEOTIDE SEQUENCE [LARGE SCALE GENOMIC DNA]</scope>
    <source>
        <strain evidence="2">cv. UVA1</strain>
    </source>
</reference>
<dbReference type="Proteomes" id="UP000325081">
    <property type="component" value="Unassembled WGS sequence"/>
</dbReference>
<accession>A0A5A7Q0R9</accession>
<sequence>MSRTFFLLADESISTPKKSNTKAEPCKPCNRKEISISEPNNVKPATVTAQTSQKADTSGVQKAEILIRFPKGDKREHGFLCTDKALLLLMTFSPHNFLPIILEITFSHIQKHVRNPRVLFYRRLQVHHLKMATLLVINHIVLHKTPYFVPEIPSER</sequence>
<dbReference type="AlphaFoldDB" id="A0A5A7Q0R9"/>
<dbReference type="OrthoDB" id="1026733at2759"/>
<dbReference type="EMBL" id="BKCP01005516">
    <property type="protein sequence ID" value="GER38471.1"/>
    <property type="molecule type" value="Genomic_DNA"/>
</dbReference>
<comment type="caution">
    <text evidence="1">The sequence shown here is derived from an EMBL/GenBank/DDBJ whole genome shotgun (WGS) entry which is preliminary data.</text>
</comment>
<proteinExistence type="predicted"/>